<dbReference type="EMBL" id="NOXX01000177">
    <property type="protein sequence ID" value="OYQ45645.1"/>
    <property type="molecule type" value="Genomic_DNA"/>
</dbReference>
<accession>A0A255ZXL4</accession>
<dbReference type="OrthoDB" id="9895485at2"/>
<name>A0A255ZXL4_9FLAO</name>
<keyword evidence="3" id="KW-1185">Reference proteome</keyword>
<evidence type="ECO:0000256" key="1">
    <source>
        <dbReference type="SAM" id="SignalP"/>
    </source>
</evidence>
<feature type="chain" id="PRO_5013304878" evidence="1">
    <location>
        <begin position="23"/>
        <end position="459"/>
    </location>
</feature>
<reference evidence="2 3" key="1">
    <citation type="submission" date="2017-07" db="EMBL/GenBank/DDBJ databases">
        <title>Flavobacterium cyanobacteriorum sp. nov., isolated from cyanobacterial aggregates in a eutrophic lake.</title>
        <authorList>
            <person name="Cai H."/>
        </authorList>
    </citation>
    <scope>NUCLEOTIDE SEQUENCE [LARGE SCALE GENOMIC DNA]</scope>
    <source>
        <strain evidence="2 3">TH167</strain>
    </source>
</reference>
<dbReference type="AlphaFoldDB" id="A0A255ZXL4"/>
<protein>
    <submittedName>
        <fullName evidence="2">Uncharacterized protein</fullName>
    </submittedName>
</protein>
<sequence>MTTLLKKSILILMLFIFAQGFAQSGYHTPSCFVTFASYNKDRSKLLTVSGDEVILYDCIEKKEIWKLLPSQLNLEVTENPQIYATIDENLTQLRVAGNKAGLTLLNIPQFVQAPLPDSFNCTKSGKTIIAERSKKVKYANQYDYFLYDPVNKAHKLLVKNCFKAEFMMGSNLIVFFFNAKDFYLDYEKTKFYDTDLEQFVDKPYPNFKNPPTTLFRDSNSLYTNSEAKKIIIIDNKTNKSTVINTKYKPIDYSTDRYYNGFVAYGAQENTVEVLECEERDGLKYSYICTYNTKTLELLNVIELSNDSLKDVALTLRNERKKVVFEKMKTYSATEYDLLDKYKTVAGKFVFHSASKHLMKILPDQKPDALGKVKVQIICHDRKKEIIEYMHVNDLVNTAICSFVRNYTTCTNCNGNGKFSKSAERTVWDATISAGAKIVETQTVKGDCSICGGYGIIPIF</sequence>
<dbReference type="Proteomes" id="UP000216035">
    <property type="component" value="Unassembled WGS sequence"/>
</dbReference>
<feature type="signal peptide" evidence="1">
    <location>
        <begin position="1"/>
        <end position="22"/>
    </location>
</feature>
<proteinExistence type="predicted"/>
<evidence type="ECO:0000313" key="3">
    <source>
        <dbReference type="Proteomes" id="UP000216035"/>
    </source>
</evidence>
<gene>
    <name evidence="2" type="ORF">CHX27_05640</name>
</gene>
<dbReference type="RefSeq" id="WP_094485788.1">
    <property type="nucleotide sequence ID" value="NZ_NOXX01000177.1"/>
</dbReference>
<evidence type="ECO:0000313" key="2">
    <source>
        <dbReference type="EMBL" id="OYQ45645.1"/>
    </source>
</evidence>
<organism evidence="2 3">
    <name type="scientific">Flavobacterium aurantiibacter</name>
    <dbReference type="NCBI Taxonomy" id="2023067"/>
    <lineage>
        <taxon>Bacteria</taxon>
        <taxon>Pseudomonadati</taxon>
        <taxon>Bacteroidota</taxon>
        <taxon>Flavobacteriia</taxon>
        <taxon>Flavobacteriales</taxon>
        <taxon>Flavobacteriaceae</taxon>
        <taxon>Flavobacterium</taxon>
    </lineage>
</organism>
<comment type="caution">
    <text evidence="2">The sequence shown here is derived from an EMBL/GenBank/DDBJ whole genome shotgun (WGS) entry which is preliminary data.</text>
</comment>
<keyword evidence="1" id="KW-0732">Signal</keyword>